<protein>
    <submittedName>
        <fullName evidence="2">Uncharacterized protein</fullName>
    </submittedName>
</protein>
<dbReference type="PATRIC" id="fig|742743.3.peg.582"/>
<dbReference type="HOGENOM" id="CLU_1537645_0_0_9"/>
<dbReference type="Proteomes" id="UP000003277">
    <property type="component" value="Unassembled WGS sequence"/>
</dbReference>
<dbReference type="SUPFAM" id="SSF88659">
    <property type="entry name" value="Sigma3 and sigma4 domains of RNA polymerase sigma factors"/>
    <property type="match status" value="1"/>
</dbReference>
<evidence type="ECO:0000313" key="2">
    <source>
        <dbReference type="EMBL" id="EHO63554.1"/>
    </source>
</evidence>
<dbReference type="STRING" id="742743.HMPREF9453_00571"/>
<dbReference type="RefSeq" id="WP_008859075.1">
    <property type="nucleotide sequence ID" value="NZ_JH591187.1"/>
</dbReference>
<keyword evidence="3" id="KW-1185">Reference proteome</keyword>
<comment type="caution">
    <text evidence="2">The sequence shown here is derived from an EMBL/GenBank/DDBJ whole genome shotgun (WGS) entry which is preliminary data.</text>
</comment>
<dbReference type="EMBL" id="ADLT01000015">
    <property type="protein sequence ID" value="EHO63554.1"/>
    <property type="molecule type" value="Genomic_DNA"/>
</dbReference>
<dbReference type="OrthoDB" id="1625321at2"/>
<keyword evidence="1" id="KW-0175">Coiled coil</keyword>
<dbReference type="InterPro" id="IPR013324">
    <property type="entry name" value="RNA_pol_sigma_r3/r4-like"/>
</dbReference>
<evidence type="ECO:0000313" key="3">
    <source>
        <dbReference type="Proteomes" id="UP000003277"/>
    </source>
</evidence>
<reference evidence="2 3" key="1">
    <citation type="submission" date="2011-11" db="EMBL/GenBank/DDBJ databases">
        <title>The Genome Sequence of Dialister succinatiphilus YIT 11850.</title>
        <authorList>
            <consortium name="The Broad Institute Genome Sequencing Platform"/>
            <person name="Earl A."/>
            <person name="Ward D."/>
            <person name="Feldgarden M."/>
            <person name="Gevers D."/>
            <person name="Morotomi M."/>
            <person name="Young S.K."/>
            <person name="Zeng Q."/>
            <person name="Gargeya S."/>
            <person name="Fitzgerald M."/>
            <person name="Haas B."/>
            <person name="Abouelleil A."/>
            <person name="Alvarado L."/>
            <person name="Arachchi H.M."/>
            <person name="Berlin A."/>
            <person name="Brown A."/>
            <person name="Chapman S.B."/>
            <person name="Dunbar C."/>
            <person name="Gearin G."/>
            <person name="Goldberg J."/>
            <person name="Griggs A."/>
            <person name="Gujja S."/>
            <person name="Heiman D."/>
            <person name="Howarth C."/>
            <person name="Lui A."/>
            <person name="MacDonald P.J.P."/>
            <person name="Montmayeur A."/>
            <person name="Murphy C."/>
            <person name="Neiman D."/>
            <person name="Pearson M."/>
            <person name="Priest M."/>
            <person name="Roberts A."/>
            <person name="Saif S."/>
            <person name="Shea T."/>
            <person name="Sisk P."/>
            <person name="Stolte C."/>
            <person name="Sykes S."/>
            <person name="Wortman J."/>
            <person name="Nusbaum C."/>
            <person name="Birren B."/>
        </authorList>
    </citation>
    <scope>NUCLEOTIDE SEQUENCE [LARGE SCALE GENOMIC DNA]</scope>
    <source>
        <strain evidence="2 3">YIT 11850</strain>
    </source>
</reference>
<organism evidence="2 3">
    <name type="scientific">Dialister succinatiphilus YIT 11850</name>
    <dbReference type="NCBI Taxonomy" id="742743"/>
    <lineage>
        <taxon>Bacteria</taxon>
        <taxon>Bacillati</taxon>
        <taxon>Bacillota</taxon>
        <taxon>Negativicutes</taxon>
        <taxon>Veillonellales</taxon>
        <taxon>Veillonellaceae</taxon>
        <taxon>Dialister</taxon>
    </lineage>
</organism>
<name>H1CYY3_9FIRM</name>
<dbReference type="AlphaFoldDB" id="H1CYY3"/>
<sequence length="174" mass="19824">MSTVDLPGQGREKKTRGYTRVEIFLYNARHLRFVTDEISKSIKLYESDLSGLKALNYENPRISGGGSGDLSQTVERIEKTIDKMEHERIKALENLLTMQCAVQFIADKLDDQKLRGIIIARYINCESWKAIAGTLTCAVSSVYKLHRKAIQLLNDDYQEEVARIIRIANGEEEE</sequence>
<evidence type="ECO:0000256" key="1">
    <source>
        <dbReference type="SAM" id="Coils"/>
    </source>
</evidence>
<accession>H1CYY3</accession>
<feature type="coiled-coil region" evidence="1">
    <location>
        <begin position="67"/>
        <end position="94"/>
    </location>
</feature>
<gene>
    <name evidence="2" type="ORF">HMPREF9453_00571</name>
</gene>
<proteinExistence type="predicted"/>